<dbReference type="PANTHER" id="PTHR23322:SF96">
    <property type="entry name" value="FAS-ASSOCIATED FACTOR 1"/>
    <property type="match status" value="1"/>
</dbReference>
<dbReference type="Gene3D" id="3.10.20.90">
    <property type="entry name" value="Phosphatidylinositol 3-kinase Catalytic Subunit, Chain A, domain 1"/>
    <property type="match status" value="3"/>
</dbReference>
<evidence type="ECO:0000313" key="4">
    <source>
        <dbReference type="EMBL" id="MBW19765.1"/>
    </source>
</evidence>
<dbReference type="InterPro" id="IPR044541">
    <property type="entry name" value="FAF1_UBA"/>
</dbReference>
<dbReference type="InterPro" id="IPR049483">
    <property type="entry name" value="FAF1_2-like_UAS"/>
</dbReference>
<name>A0A2H8TZL3_9HEMI</name>
<dbReference type="CDD" id="cd14413">
    <property type="entry name" value="UBA_FAF1"/>
    <property type="match status" value="1"/>
</dbReference>
<dbReference type="SUPFAM" id="SSF54236">
    <property type="entry name" value="Ubiquitin-like"/>
    <property type="match status" value="3"/>
</dbReference>
<dbReference type="InterPro" id="IPR001012">
    <property type="entry name" value="UBX_dom"/>
</dbReference>
<evidence type="ECO:0000259" key="3">
    <source>
        <dbReference type="PROSITE" id="PS50033"/>
    </source>
</evidence>
<proteinExistence type="predicted"/>
<dbReference type="Pfam" id="PF21021">
    <property type="entry name" value="FAF1"/>
    <property type="match status" value="1"/>
</dbReference>
<evidence type="ECO:0000256" key="1">
    <source>
        <dbReference type="SAM" id="Coils"/>
    </source>
</evidence>
<dbReference type="PANTHER" id="PTHR23322">
    <property type="entry name" value="FAS-ASSOCIATED PROTEIN"/>
    <property type="match status" value="1"/>
</dbReference>
<dbReference type="OrthoDB" id="1920064at2759"/>
<dbReference type="GO" id="GO:0036503">
    <property type="term" value="P:ERAD pathway"/>
    <property type="evidence" value="ECO:0007669"/>
    <property type="project" value="TreeGrafter"/>
</dbReference>
<dbReference type="InterPro" id="IPR033043">
    <property type="entry name" value="FAF1-like_UBX"/>
</dbReference>
<dbReference type="AlphaFoldDB" id="A0A2H8TZL3"/>
<feature type="region of interest" description="Disordered" evidence="2">
    <location>
        <begin position="269"/>
        <end position="318"/>
    </location>
</feature>
<dbReference type="PROSITE" id="PS50033">
    <property type="entry name" value="UBX"/>
    <property type="match status" value="1"/>
</dbReference>
<dbReference type="GO" id="GO:0043130">
    <property type="term" value="F:ubiquitin binding"/>
    <property type="evidence" value="ECO:0007669"/>
    <property type="project" value="TreeGrafter"/>
</dbReference>
<keyword evidence="1" id="KW-0175">Coiled coil</keyword>
<dbReference type="GO" id="GO:0005783">
    <property type="term" value="C:endoplasmic reticulum"/>
    <property type="evidence" value="ECO:0007669"/>
    <property type="project" value="TreeGrafter"/>
</dbReference>
<feature type="compositionally biased region" description="Low complexity" evidence="2">
    <location>
        <begin position="275"/>
        <end position="297"/>
    </location>
</feature>
<dbReference type="SUPFAM" id="SSF52833">
    <property type="entry name" value="Thioredoxin-like"/>
    <property type="match status" value="1"/>
</dbReference>
<gene>
    <name evidence="4" type="primary">Faf1_0</name>
</gene>
<dbReference type="Pfam" id="PF00789">
    <property type="entry name" value="UBX"/>
    <property type="match status" value="1"/>
</dbReference>
<dbReference type="Gene3D" id="1.10.8.10">
    <property type="entry name" value="DNA helicase RuvA subunit, C-terminal domain"/>
    <property type="match status" value="1"/>
</dbReference>
<feature type="compositionally biased region" description="Acidic residues" evidence="2">
    <location>
        <begin position="298"/>
        <end position="318"/>
    </location>
</feature>
<organism evidence="4">
    <name type="scientific">Melanaphis sacchari</name>
    <dbReference type="NCBI Taxonomy" id="742174"/>
    <lineage>
        <taxon>Eukaryota</taxon>
        <taxon>Metazoa</taxon>
        <taxon>Ecdysozoa</taxon>
        <taxon>Arthropoda</taxon>
        <taxon>Hexapoda</taxon>
        <taxon>Insecta</taxon>
        <taxon>Pterygota</taxon>
        <taxon>Neoptera</taxon>
        <taxon>Paraneoptera</taxon>
        <taxon>Hemiptera</taxon>
        <taxon>Sternorrhyncha</taxon>
        <taxon>Aphidomorpha</taxon>
        <taxon>Aphidoidea</taxon>
        <taxon>Aphididae</taxon>
        <taxon>Aphidini</taxon>
        <taxon>Melanaphis</taxon>
    </lineage>
</organism>
<reference evidence="4" key="1">
    <citation type="submission" date="2017-10" db="EMBL/GenBank/DDBJ databases">
        <title>Transcriptome Assembly of Sugarcane Aphid Adults.</title>
        <authorList>
            <person name="Scully E.D."/>
            <person name="Palmer N.A."/>
            <person name="Geib S.M."/>
            <person name="Sarath G."/>
            <person name="Sattler S.E."/>
        </authorList>
    </citation>
    <scope>NUCLEOTIDE SEQUENCE</scope>
    <source>
        <tissue evidence="4">Whole body</tissue>
    </source>
</reference>
<protein>
    <submittedName>
        <fullName evidence="4">FAS-associated factor 1</fullName>
    </submittedName>
</protein>
<dbReference type="CDD" id="cd01771">
    <property type="entry name" value="UBX_UBXN3A"/>
    <property type="match status" value="1"/>
</dbReference>
<dbReference type="Pfam" id="PF14555">
    <property type="entry name" value="UBA_4"/>
    <property type="match status" value="1"/>
</dbReference>
<feature type="coiled-coil region" evidence="1">
    <location>
        <begin position="536"/>
        <end position="568"/>
    </location>
</feature>
<dbReference type="SMART" id="SM00166">
    <property type="entry name" value="UBX"/>
    <property type="match status" value="1"/>
</dbReference>
<dbReference type="GO" id="GO:0005634">
    <property type="term" value="C:nucleus"/>
    <property type="evidence" value="ECO:0007669"/>
    <property type="project" value="TreeGrafter"/>
</dbReference>
<dbReference type="SMART" id="SM00594">
    <property type="entry name" value="UAS"/>
    <property type="match status" value="1"/>
</dbReference>
<evidence type="ECO:0000256" key="2">
    <source>
        <dbReference type="SAM" id="MobiDB-lite"/>
    </source>
</evidence>
<sequence>MSSNMDDKNGIIADFQAITGIDNAGEALMHLSNFDWDLLAAVQHVTPKHTQHLPSEGRSTQLSEPTVMVADDFRGMIASTSNQTHRLITIEIEQNGHVIVTVTLNDSSTIDDLKTLIYAETEIPCCLQNFNGWPNNQHPSNKDTLSKLNLPDRFKLNLNSNDGDLNQELNGRANLRMFTLNITMEATTSSEYQVYKLSFSSDQTIAYVKEVVAKLTKLPVSNQQWLGWPHFVTPATTLEESHINFPVHDLKLKPSNSILKHTRRRYNTRLNQSVDMETSDSPMPSSSTSSSSTSSSSSEEDPFEDAAESLSGIDDDDVDTMFMDTEASTRIRPLIAEDTEDELAGVIQFIDEFQNRYGDMRPQFFLGTLDQAIKIACFKPAKDKRLLAVYLHHDRSVLSNVFCTQLLCFESVVQYLNTNFLVWGWDMTHPSNRNRILQSASLSLGTMAEITLRAIDINRLPALVLFTRNRSNTEILSVINGDCNISELLSSLINAQEMFAIQQQVEIKEEGERNMREMIKVEQDEAYQQSLAIDRAKEETKRVQEMEEKAIRSQIESQERQIAAEKEAIRQRIIASLPAEPEPGDQVAKIRFRLPLGKFLERRFLASDNLQVLFDYLYINGFSQEEFKVISSWPRRDLTTLGVTQTMKELNLYPQETLTLEER</sequence>
<dbReference type="InterPro" id="IPR006577">
    <property type="entry name" value="UAS"/>
</dbReference>
<dbReference type="EMBL" id="GFXV01007960">
    <property type="protein sequence ID" value="MBW19765.1"/>
    <property type="molecule type" value="Transcribed_RNA"/>
</dbReference>
<feature type="domain" description="UBX" evidence="3">
    <location>
        <begin position="583"/>
        <end position="660"/>
    </location>
</feature>
<dbReference type="InterPro" id="IPR036249">
    <property type="entry name" value="Thioredoxin-like_sf"/>
</dbReference>
<dbReference type="InterPro" id="IPR050730">
    <property type="entry name" value="UBX_domain-protein"/>
</dbReference>
<dbReference type="Gene3D" id="3.40.30.10">
    <property type="entry name" value="Glutaredoxin"/>
    <property type="match status" value="1"/>
</dbReference>
<accession>A0A2H8TZL3</accession>
<dbReference type="InterPro" id="IPR029071">
    <property type="entry name" value="Ubiquitin-like_domsf"/>
</dbReference>